<comment type="pathway">
    <text evidence="1 8">Purine metabolism; IMP biosynthesis via de novo pathway; 5-amino-1-(5-phospho-D-ribosyl)imidazole-4-carboxamide from 5-amino-1-(5-phospho-D-ribosyl)imidazole-4-carboxylate: step 1/2.</text>
</comment>
<gene>
    <name evidence="8" type="primary">purC</name>
    <name evidence="10" type="ORF">SAMN02949497_0696</name>
</gene>
<dbReference type="EMBL" id="FXAM01000001">
    <property type="protein sequence ID" value="SMF93415.1"/>
    <property type="molecule type" value="Genomic_DNA"/>
</dbReference>
<keyword evidence="4 8" id="KW-0547">Nucleotide-binding</keyword>
<dbReference type="GO" id="GO:0005737">
    <property type="term" value="C:cytoplasm"/>
    <property type="evidence" value="ECO:0007669"/>
    <property type="project" value="TreeGrafter"/>
</dbReference>
<dbReference type="InterPro" id="IPR001636">
    <property type="entry name" value="SAICAR_synth"/>
</dbReference>
<name>A0A1Y6D088_9GAMM</name>
<dbReference type="InterPro" id="IPR028923">
    <property type="entry name" value="SAICAR_synt/ADE2_N"/>
</dbReference>
<dbReference type="UniPathway" id="UPA00074">
    <property type="reaction ID" value="UER00131"/>
</dbReference>
<dbReference type="InterPro" id="IPR018236">
    <property type="entry name" value="SAICAR_synthetase_CS"/>
</dbReference>
<evidence type="ECO:0000313" key="11">
    <source>
        <dbReference type="Proteomes" id="UP000192923"/>
    </source>
</evidence>
<evidence type="ECO:0000256" key="3">
    <source>
        <dbReference type="ARBA" id="ARBA00022598"/>
    </source>
</evidence>
<dbReference type="GO" id="GO:0006189">
    <property type="term" value="P:'de novo' IMP biosynthetic process"/>
    <property type="evidence" value="ECO:0007669"/>
    <property type="project" value="UniProtKB-UniRule"/>
</dbReference>
<dbReference type="OrthoDB" id="9801549at2"/>
<reference evidence="10 11" key="1">
    <citation type="submission" date="2016-12" db="EMBL/GenBank/DDBJ databases">
        <authorList>
            <person name="Song W.-J."/>
            <person name="Kurnit D.M."/>
        </authorList>
    </citation>
    <scope>NUCLEOTIDE SEQUENCE [LARGE SCALE GENOMIC DNA]</scope>
    <source>
        <strain evidence="10 11">175</strain>
    </source>
</reference>
<dbReference type="EC" id="6.3.2.6" evidence="8"/>
<dbReference type="SUPFAM" id="SSF56104">
    <property type="entry name" value="SAICAR synthase-like"/>
    <property type="match status" value="1"/>
</dbReference>
<comment type="similarity">
    <text evidence="2 8">Belongs to the SAICAR synthetase family.</text>
</comment>
<feature type="domain" description="SAICAR synthetase/ADE2 N-terminal" evidence="9">
    <location>
        <begin position="20"/>
        <end position="270"/>
    </location>
</feature>
<evidence type="ECO:0000313" key="10">
    <source>
        <dbReference type="EMBL" id="SMF93415.1"/>
    </source>
</evidence>
<dbReference type="FunFam" id="3.30.470.20:FF:000015">
    <property type="entry name" value="Phosphoribosylaminoimidazole-succinocarboxamide synthase"/>
    <property type="match status" value="1"/>
</dbReference>
<evidence type="ECO:0000256" key="8">
    <source>
        <dbReference type="HAMAP-Rule" id="MF_00137"/>
    </source>
</evidence>
<keyword evidence="11" id="KW-1185">Reference proteome</keyword>
<dbReference type="Gene3D" id="3.30.200.20">
    <property type="entry name" value="Phosphorylase Kinase, domain 1"/>
    <property type="match status" value="1"/>
</dbReference>
<protein>
    <recommendedName>
        <fullName evidence="8">Phosphoribosylaminoimidazole-succinocarboxamide synthase</fullName>
        <ecNumber evidence="8">6.3.2.6</ecNumber>
    </recommendedName>
    <alternativeName>
        <fullName evidence="8">SAICAR synthetase</fullName>
    </alternativeName>
</protein>
<dbReference type="Gene3D" id="3.30.470.20">
    <property type="entry name" value="ATP-grasp fold, B domain"/>
    <property type="match status" value="1"/>
</dbReference>
<evidence type="ECO:0000256" key="4">
    <source>
        <dbReference type="ARBA" id="ARBA00022741"/>
    </source>
</evidence>
<dbReference type="GO" id="GO:0004639">
    <property type="term" value="F:phosphoribosylaminoimidazolesuccinocarboxamide synthase activity"/>
    <property type="evidence" value="ECO:0007669"/>
    <property type="project" value="UniProtKB-UniRule"/>
</dbReference>
<accession>A0A1Y6D088</accession>
<organism evidence="10 11">
    <name type="scientific">Methylomagnum ishizawai</name>
    <dbReference type="NCBI Taxonomy" id="1760988"/>
    <lineage>
        <taxon>Bacteria</taxon>
        <taxon>Pseudomonadati</taxon>
        <taxon>Pseudomonadota</taxon>
        <taxon>Gammaproteobacteria</taxon>
        <taxon>Methylococcales</taxon>
        <taxon>Methylococcaceae</taxon>
        <taxon>Methylomagnum</taxon>
    </lineage>
</organism>
<dbReference type="Pfam" id="PF01259">
    <property type="entry name" value="SAICAR_synt"/>
    <property type="match status" value="1"/>
</dbReference>
<dbReference type="CDD" id="cd01414">
    <property type="entry name" value="SAICAR_synt_Sc"/>
    <property type="match status" value="1"/>
</dbReference>
<evidence type="ECO:0000256" key="1">
    <source>
        <dbReference type="ARBA" id="ARBA00004672"/>
    </source>
</evidence>
<evidence type="ECO:0000259" key="9">
    <source>
        <dbReference type="Pfam" id="PF01259"/>
    </source>
</evidence>
<dbReference type="STRING" id="1760988.SAMN02949497_0696"/>
<dbReference type="PANTHER" id="PTHR43700">
    <property type="entry name" value="PHOSPHORIBOSYLAMINOIMIDAZOLE-SUCCINOCARBOXAMIDE SYNTHASE"/>
    <property type="match status" value="1"/>
</dbReference>
<keyword evidence="3 8" id="KW-0436">Ligase</keyword>
<dbReference type="Proteomes" id="UP000192923">
    <property type="component" value="Unassembled WGS sequence"/>
</dbReference>
<evidence type="ECO:0000256" key="6">
    <source>
        <dbReference type="ARBA" id="ARBA00022840"/>
    </source>
</evidence>
<dbReference type="NCBIfam" id="TIGR00081">
    <property type="entry name" value="purC"/>
    <property type="match status" value="1"/>
</dbReference>
<evidence type="ECO:0000256" key="7">
    <source>
        <dbReference type="ARBA" id="ARBA00048475"/>
    </source>
</evidence>
<proteinExistence type="inferred from homology"/>
<dbReference type="NCBIfam" id="NF010568">
    <property type="entry name" value="PRK13961.1"/>
    <property type="match status" value="1"/>
</dbReference>
<keyword evidence="5 8" id="KW-0658">Purine biosynthesis</keyword>
<comment type="catalytic activity">
    <reaction evidence="7 8">
        <text>5-amino-1-(5-phospho-D-ribosyl)imidazole-4-carboxylate + L-aspartate + ATP = (2S)-2-[5-amino-1-(5-phospho-beta-D-ribosyl)imidazole-4-carboxamido]succinate + ADP + phosphate + 2 H(+)</text>
        <dbReference type="Rhea" id="RHEA:22628"/>
        <dbReference type="ChEBI" id="CHEBI:15378"/>
        <dbReference type="ChEBI" id="CHEBI:29991"/>
        <dbReference type="ChEBI" id="CHEBI:30616"/>
        <dbReference type="ChEBI" id="CHEBI:43474"/>
        <dbReference type="ChEBI" id="CHEBI:58443"/>
        <dbReference type="ChEBI" id="CHEBI:77657"/>
        <dbReference type="ChEBI" id="CHEBI:456216"/>
        <dbReference type="EC" id="6.3.2.6"/>
    </reaction>
</comment>
<keyword evidence="6 8" id="KW-0067">ATP-binding</keyword>
<dbReference type="PANTHER" id="PTHR43700:SF1">
    <property type="entry name" value="PHOSPHORIBOSYLAMINOIMIDAZOLE-SUCCINOCARBOXAMIDE SYNTHASE"/>
    <property type="match status" value="1"/>
</dbReference>
<dbReference type="PROSITE" id="PS01058">
    <property type="entry name" value="SAICAR_SYNTHETASE_2"/>
    <property type="match status" value="1"/>
</dbReference>
<dbReference type="HAMAP" id="MF_00137">
    <property type="entry name" value="SAICAR_synth"/>
    <property type="match status" value="1"/>
</dbReference>
<sequence length="297" mass="32469">MNATDTLYHSEAAGLALRGRGKVRDIFDIDADHMLIVTTDRISAFDCILPDPIPGKGRVLTAVSNFWFGKLGHIVPNHLSGLSLADILPDPAVRAPLEGRSVVVKKLRPLPVEAVVRGYLIGSGWKDYQATGAVCGIALPQGLRQAERLPEPIFTPSTKAEFGQHDQNIDFAQTEALLGPDLAAQVRDTSLGLYTEAAAYALERGIIIADTKFEFGLDAAGKLYLIDEALTPDSSRFWPVDQYQVGISPPSFDKQFVRDYLESLVWDKNPPAPHLPAAIIAKTAEKYREAQARLTRP</sequence>
<evidence type="ECO:0000256" key="2">
    <source>
        <dbReference type="ARBA" id="ARBA00010190"/>
    </source>
</evidence>
<dbReference type="AlphaFoldDB" id="A0A1Y6D088"/>
<dbReference type="GO" id="GO:0005524">
    <property type="term" value="F:ATP binding"/>
    <property type="evidence" value="ECO:0007669"/>
    <property type="project" value="UniProtKB-KW"/>
</dbReference>
<evidence type="ECO:0000256" key="5">
    <source>
        <dbReference type="ARBA" id="ARBA00022755"/>
    </source>
</evidence>
<dbReference type="PROSITE" id="PS01057">
    <property type="entry name" value="SAICAR_SYNTHETASE_1"/>
    <property type="match status" value="1"/>
</dbReference>
<dbReference type="RefSeq" id="WP_085216127.1">
    <property type="nucleotide sequence ID" value="NZ_FXAM01000001.1"/>
</dbReference>